<evidence type="ECO:0000256" key="6">
    <source>
        <dbReference type="ARBA" id="ARBA00022960"/>
    </source>
</evidence>
<proteinExistence type="inferred from homology"/>
<dbReference type="Gene3D" id="2.40.440.10">
    <property type="entry name" value="L,D-transpeptidase catalytic domain-like"/>
    <property type="match status" value="1"/>
</dbReference>
<dbReference type="InterPro" id="IPR038063">
    <property type="entry name" value="Transpep_catalytic_dom"/>
</dbReference>
<keyword evidence="4" id="KW-0808">Transferase</keyword>
<keyword evidence="12" id="KW-1185">Reference proteome</keyword>
<dbReference type="GO" id="GO:0018104">
    <property type="term" value="P:peptidoglycan-protein cross-linking"/>
    <property type="evidence" value="ECO:0007669"/>
    <property type="project" value="TreeGrafter"/>
</dbReference>
<dbReference type="GO" id="GO:0071972">
    <property type="term" value="F:peptidoglycan L,D-transpeptidase activity"/>
    <property type="evidence" value="ECO:0007669"/>
    <property type="project" value="TreeGrafter"/>
</dbReference>
<evidence type="ECO:0000256" key="9">
    <source>
        <dbReference type="PROSITE-ProRule" id="PRU01373"/>
    </source>
</evidence>
<dbReference type="GO" id="GO:0016757">
    <property type="term" value="F:glycosyltransferase activity"/>
    <property type="evidence" value="ECO:0007669"/>
    <property type="project" value="UniProtKB-KW"/>
</dbReference>
<evidence type="ECO:0000313" key="12">
    <source>
        <dbReference type="Proteomes" id="UP000070058"/>
    </source>
</evidence>
<keyword evidence="6 9" id="KW-0133">Cell shape</keyword>
<dbReference type="STRING" id="1548207.AXK11_05880"/>
<reference evidence="12" key="1">
    <citation type="submission" date="2016-02" db="EMBL/GenBank/DDBJ databases">
        <authorList>
            <person name="Sanders J.G."/>
            <person name="Lin J.Y."/>
            <person name="Wertz J.T."/>
            <person name="Russell J.A."/>
            <person name="Moreau C.S."/>
            <person name="Powell S."/>
        </authorList>
    </citation>
    <scope>NUCLEOTIDE SEQUENCE [LARGE SCALE GENOMIC DNA]</scope>
    <source>
        <strain evidence="12">CAG34</strain>
    </source>
</reference>
<name>A0A139SLZ8_9BACT</name>
<keyword evidence="8 9" id="KW-0961">Cell wall biogenesis/degradation</keyword>
<dbReference type="InterPro" id="IPR005490">
    <property type="entry name" value="LD_TPept_cat_dom"/>
</dbReference>
<dbReference type="Pfam" id="PF03734">
    <property type="entry name" value="YkuD"/>
    <property type="match status" value="1"/>
</dbReference>
<dbReference type="CDD" id="cd16913">
    <property type="entry name" value="YkuD_like"/>
    <property type="match status" value="1"/>
</dbReference>
<evidence type="ECO:0000259" key="10">
    <source>
        <dbReference type="PROSITE" id="PS52029"/>
    </source>
</evidence>
<keyword evidence="7 9" id="KW-0573">Peptidoglycan synthesis</keyword>
<evidence type="ECO:0000256" key="7">
    <source>
        <dbReference type="ARBA" id="ARBA00022984"/>
    </source>
</evidence>
<dbReference type="UniPathway" id="UPA00219"/>
<dbReference type="PANTHER" id="PTHR30582">
    <property type="entry name" value="L,D-TRANSPEPTIDASE"/>
    <property type="match status" value="1"/>
</dbReference>
<keyword evidence="5" id="KW-0378">Hydrolase</keyword>
<feature type="active site" description="Proton donor/acceptor" evidence="9">
    <location>
        <position position="115"/>
    </location>
</feature>
<accession>A0A139SLZ8</accession>
<feature type="domain" description="L,D-TPase catalytic" evidence="10">
    <location>
        <begin position="1"/>
        <end position="155"/>
    </location>
</feature>
<evidence type="ECO:0000256" key="8">
    <source>
        <dbReference type="ARBA" id="ARBA00023316"/>
    </source>
</evidence>
<keyword evidence="3" id="KW-0328">Glycosyltransferase</keyword>
<dbReference type="EMBL" id="LSZQ01000046">
    <property type="protein sequence ID" value="KXU35575.1"/>
    <property type="molecule type" value="Genomic_DNA"/>
</dbReference>
<comment type="caution">
    <text evidence="11">The sequence shown here is derived from an EMBL/GenBank/DDBJ whole genome shotgun (WGS) entry which is preliminary data.</text>
</comment>
<dbReference type="GO" id="GO:0071555">
    <property type="term" value="P:cell wall organization"/>
    <property type="evidence" value="ECO:0007669"/>
    <property type="project" value="UniProtKB-UniRule"/>
</dbReference>
<feature type="active site" description="Nucleophile" evidence="9">
    <location>
        <position position="131"/>
    </location>
</feature>
<comment type="pathway">
    <text evidence="1 9">Cell wall biogenesis; peptidoglycan biosynthesis.</text>
</comment>
<dbReference type="AlphaFoldDB" id="A0A139SLZ8"/>
<comment type="similarity">
    <text evidence="2">Belongs to the YkuD family.</text>
</comment>
<evidence type="ECO:0000313" key="11">
    <source>
        <dbReference type="EMBL" id="KXU35575.1"/>
    </source>
</evidence>
<dbReference type="Proteomes" id="UP000070058">
    <property type="component" value="Unassembled WGS sequence"/>
</dbReference>
<dbReference type="PANTHER" id="PTHR30582:SF24">
    <property type="entry name" value="L,D-TRANSPEPTIDASE ERFK_SRFK-RELATED"/>
    <property type="match status" value="1"/>
</dbReference>
<organism evidence="11 12">
    <name type="scientific">Cephaloticoccus primus</name>
    <dbReference type="NCBI Taxonomy" id="1548207"/>
    <lineage>
        <taxon>Bacteria</taxon>
        <taxon>Pseudomonadati</taxon>
        <taxon>Verrucomicrobiota</taxon>
        <taxon>Opitutia</taxon>
        <taxon>Opitutales</taxon>
        <taxon>Opitutaceae</taxon>
        <taxon>Cephaloticoccus</taxon>
    </lineage>
</organism>
<sequence length="156" mass="17252">MIVSIGSGTLQFFRNAELVKSYLISTSRRPPSNLRGSLGTPRGLHQIVERIGGGQPCGMVFKGRVATGQHFSELPDSEQEGRNLITSRILWLGGLEEGVNRSGDCDTRARYIYIHGTNHEARIGEPLSAGCILMRNLDIIELYEEVRTGDLVLIRD</sequence>
<protein>
    <recommendedName>
        <fullName evidence="10">L,D-TPase catalytic domain-containing protein</fullName>
    </recommendedName>
</protein>
<evidence type="ECO:0000256" key="1">
    <source>
        <dbReference type="ARBA" id="ARBA00004752"/>
    </source>
</evidence>
<dbReference type="PROSITE" id="PS52029">
    <property type="entry name" value="LD_TPASE"/>
    <property type="match status" value="1"/>
</dbReference>
<evidence type="ECO:0000256" key="4">
    <source>
        <dbReference type="ARBA" id="ARBA00022679"/>
    </source>
</evidence>
<dbReference type="GO" id="GO:0008360">
    <property type="term" value="P:regulation of cell shape"/>
    <property type="evidence" value="ECO:0007669"/>
    <property type="project" value="UniProtKB-UniRule"/>
</dbReference>
<evidence type="ECO:0000256" key="2">
    <source>
        <dbReference type="ARBA" id="ARBA00005992"/>
    </source>
</evidence>
<evidence type="ECO:0000256" key="3">
    <source>
        <dbReference type="ARBA" id="ARBA00022676"/>
    </source>
</evidence>
<gene>
    <name evidence="11" type="ORF">AXK11_05880</name>
</gene>
<dbReference type="InterPro" id="IPR050979">
    <property type="entry name" value="LD-transpeptidase"/>
</dbReference>
<dbReference type="GO" id="GO:0005576">
    <property type="term" value="C:extracellular region"/>
    <property type="evidence" value="ECO:0007669"/>
    <property type="project" value="TreeGrafter"/>
</dbReference>
<dbReference type="SUPFAM" id="SSF141523">
    <property type="entry name" value="L,D-transpeptidase catalytic domain-like"/>
    <property type="match status" value="1"/>
</dbReference>
<evidence type="ECO:0000256" key="5">
    <source>
        <dbReference type="ARBA" id="ARBA00022801"/>
    </source>
</evidence>